<sequence length="57" mass="6326">MNTTQSQHVDTEPHKFIGASSEPVGVFPHDSCPVITFGYNERANHRQTLAIMLGRSD</sequence>
<reference evidence="2" key="1">
    <citation type="submission" date="2021-05" db="EMBL/GenBank/DDBJ databases">
        <title>Comparative genomics of three Colletotrichum scovillei strains and genetic complementation revealed genes involved fungal growth and virulence on chili pepper.</title>
        <authorList>
            <person name="Hsieh D.-K."/>
            <person name="Chuang S.-C."/>
            <person name="Chen C.-Y."/>
            <person name="Chao Y.-T."/>
            <person name="Lu M.-Y.J."/>
            <person name="Lee M.-H."/>
            <person name="Shih M.-C."/>
        </authorList>
    </citation>
    <scope>NUCLEOTIDE SEQUENCE</scope>
    <source>
        <strain evidence="2">Coll-153</strain>
    </source>
</reference>
<accession>A0A9P7R4N5</accession>
<feature type="region of interest" description="Disordered" evidence="1">
    <location>
        <begin position="1"/>
        <end position="22"/>
    </location>
</feature>
<evidence type="ECO:0000313" key="3">
    <source>
        <dbReference type="Proteomes" id="UP000699042"/>
    </source>
</evidence>
<name>A0A9P7R4N5_9PEZI</name>
<dbReference type="Proteomes" id="UP000699042">
    <property type="component" value="Unassembled WGS sequence"/>
</dbReference>
<keyword evidence="3" id="KW-1185">Reference proteome</keyword>
<evidence type="ECO:0000256" key="1">
    <source>
        <dbReference type="SAM" id="MobiDB-lite"/>
    </source>
</evidence>
<proteinExistence type="predicted"/>
<evidence type="ECO:0000313" key="2">
    <source>
        <dbReference type="EMBL" id="KAG7050146.1"/>
    </source>
</evidence>
<dbReference type="EMBL" id="JAESDN010000005">
    <property type="protein sequence ID" value="KAG7050146.1"/>
    <property type="molecule type" value="Genomic_DNA"/>
</dbReference>
<gene>
    <name evidence="2" type="ORF">JMJ77_012899</name>
</gene>
<protein>
    <submittedName>
        <fullName evidence="2">Uncharacterized protein</fullName>
    </submittedName>
</protein>
<comment type="caution">
    <text evidence="2">The sequence shown here is derived from an EMBL/GenBank/DDBJ whole genome shotgun (WGS) entry which is preliminary data.</text>
</comment>
<dbReference type="AlphaFoldDB" id="A0A9P7R4N5"/>
<organism evidence="2 3">
    <name type="scientific">Colletotrichum scovillei</name>
    <dbReference type="NCBI Taxonomy" id="1209932"/>
    <lineage>
        <taxon>Eukaryota</taxon>
        <taxon>Fungi</taxon>
        <taxon>Dikarya</taxon>
        <taxon>Ascomycota</taxon>
        <taxon>Pezizomycotina</taxon>
        <taxon>Sordariomycetes</taxon>
        <taxon>Hypocreomycetidae</taxon>
        <taxon>Glomerellales</taxon>
        <taxon>Glomerellaceae</taxon>
        <taxon>Colletotrichum</taxon>
        <taxon>Colletotrichum acutatum species complex</taxon>
    </lineage>
</organism>